<comment type="caution">
    <text evidence="8">The sequence shown here is derived from an EMBL/GenBank/DDBJ whole genome shotgun (WGS) entry which is preliminary data.</text>
</comment>
<dbReference type="InterPro" id="IPR021755">
    <property type="entry name" value="TF_Aft1_HRA"/>
</dbReference>
<feature type="compositionally biased region" description="Polar residues" evidence="6">
    <location>
        <begin position="266"/>
        <end position="282"/>
    </location>
</feature>
<dbReference type="Gene3D" id="1.20.5.170">
    <property type="match status" value="1"/>
</dbReference>
<dbReference type="Pfam" id="PF00170">
    <property type="entry name" value="bZIP_1"/>
    <property type="match status" value="1"/>
</dbReference>
<keyword evidence="9" id="KW-1185">Reference proteome</keyword>
<evidence type="ECO:0000313" key="9">
    <source>
        <dbReference type="Proteomes" id="UP000789572"/>
    </source>
</evidence>
<keyword evidence="5" id="KW-0539">Nucleus</keyword>
<dbReference type="GO" id="GO:0003700">
    <property type="term" value="F:DNA-binding transcription factor activity"/>
    <property type="evidence" value="ECO:0007669"/>
    <property type="project" value="InterPro"/>
</dbReference>
<dbReference type="AlphaFoldDB" id="A0A9N8ZRJ4"/>
<feature type="domain" description="BZIP" evidence="7">
    <location>
        <begin position="335"/>
        <end position="385"/>
    </location>
</feature>
<dbReference type="SMART" id="SM00338">
    <property type="entry name" value="BRLZ"/>
    <property type="match status" value="1"/>
</dbReference>
<evidence type="ECO:0000256" key="2">
    <source>
        <dbReference type="ARBA" id="ARBA00023015"/>
    </source>
</evidence>
<dbReference type="InterPro" id="IPR046347">
    <property type="entry name" value="bZIP_sf"/>
</dbReference>
<dbReference type="EMBL" id="CAJVPJ010000279">
    <property type="protein sequence ID" value="CAG8505604.1"/>
    <property type="molecule type" value="Genomic_DNA"/>
</dbReference>
<dbReference type="GO" id="GO:0003677">
    <property type="term" value="F:DNA binding"/>
    <property type="evidence" value="ECO:0007669"/>
    <property type="project" value="UniProtKB-KW"/>
</dbReference>
<feature type="region of interest" description="Disordered" evidence="6">
    <location>
        <begin position="200"/>
        <end position="321"/>
    </location>
</feature>
<feature type="compositionally biased region" description="Low complexity" evidence="6">
    <location>
        <begin position="227"/>
        <end position="244"/>
    </location>
</feature>
<dbReference type="OrthoDB" id="295274at2759"/>
<dbReference type="PROSITE" id="PS50217">
    <property type="entry name" value="BZIP"/>
    <property type="match status" value="1"/>
</dbReference>
<reference evidence="8" key="1">
    <citation type="submission" date="2021-06" db="EMBL/GenBank/DDBJ databases">
        <authorList>
            <person name="Kallberg Y."/>
            <person name="Tangrot J."/>
            <person name="Rosling A."/>
        </authorList>
    </citation>
    <scope>NUCLEOTIDE SEQUENCE</scope>
    <source>
        <strain evidence="8">IA702</strain>
    </source>
</reference>
<dbReference type="SUPFAM" id="SSF57959">
    <property type="entry name" value="Leucine zipper domain"/>
    <property type="match status" value="1"/>
</dbReference>
<keyword evidence="3" id="KW-0238">DNA-binding</keyword>
<accession>A0A9N8ZRJ4</accession>
<evidence type="ECO:0000256" key="3">
    <source>
        <dbReference type="ARBA" id="ARBA00023125"/>
    </source>
</evidence>
<evidence type="ECO:0000256" key="4">
    <source>
        <dbReference type="ARBA" id="ARBA00023163"/>
    </source>
</evidence>
<dbReference type="Proteomes" id="UP000789572">
    <property type="component" value="Unassembled WGS sequence"/>
</dbReference>
<dbReference type="Pfam" id="PF11786">
    <property type="entry name" value="Aft1_HRA"/>
    <property type="match status" value="1"/>
</dbReference>
<organism evidence="8 9">
    <name type="scientific">Paraglomus occultum</name>
    <dbReference type="NCBI Taxonomy" id="144539"/>
    <lineage>
        <taxon>Eukaryota</taxon>
        <taxon>Fungi</taxon>
        <taxon>Fungi incertae sedis</taxon>
        <taxon>Mucoromycota</taxon>
        <taxon>Glomeromycotina</taxon>
        <taxon>Glomeromycetes</taxon>
        <taxon>Paraglomerales</taxon>
        <taxon>Paraglomeraceae</taxon>
        <taxon>Paraglomus</taxon>
    </lineage>
</organism>
<evidence type="ECO:0000313" key="8">
    <source>
        <dbReference type="EMBL" id="CAG8505604.1"/>
    </source>
</evidence>
<proteinExistence type="predicted"/>
<feature type="region of interest" description="Disordered" evidence="6">
    <location>
        <begin position="20"/>
        <end position="40"/>
    </location>
</feature>
<keyword evidence="2" id="KW-0805">Transcription regulation</keyword>
<evidence type="ECO:0000259" key="7">
    <source>
        <dbReference type="PROSITE" id="PS50217"/>
    </source>
</evidence>
<dbReference type="Pfam" id="PF11785">
    <property type="entry name" value="Aft1_OSA"/>
    <property type="match status" value="1"/>
</dbReference>
<keyword evidence="4" id="KW-0804">Transcription</keyword>
<dbReference type="InterPro" id="IPR051027">
    <property type="entry name" value="bZIP_transcription_factors"/>
</dbReference>
<dbReference type="GO" id="GO:0005634">
    <property type="term" value="C:nucleus"/>
    <property type="evidence" value="ECO:0007669"/>
    <property type="project" value="UniProtKB-SubCell"/>
</dbReference>
<dbReference type="FunFam" id="1.20.5.170:FF:000053">
    <property type="entry name" value="BZIP transcription factor AtfA"/>
    <property type="match status" value="1"/>
</dbReference>
<dbReference type="InterPro" id="IPR020956">
    <property type="entry name" value="TF_Aft1_OSM"/>
</dbReference>
<evidence type="ECO:0000256" key="1">
    <source>
        <dbReference type="ARBA" id="ARBA00004123"/>
    </source>
</evidence>
<comment type="subcellular location">
    <subcellularLocation>
        <location evidence="1">Nucleus</location>
    </subcellularLocation>
</comment>
<dbReference type="InterPro" id="IPR004827">
    <property type="entry name" value="bZIP"/>
</dbReference>
<name>A0A9N8ZRJ4_9GLOM</name>
<dbReference type="PANTHER" id="PTHR19304">
    <property type="entry name" value="CYCLIC-AMP RESPONSE ELEMENT BINDING PROTEIN"/>
    <property type="match status" value="1"/>
</dbReference>
<gene>
    <name evidence="8" type="ORF">POCULU_LOCUS2801</name>
</gene>
<evidence type="ECO:0000256" key="6">
    <source>
        <dbReference type="SAM" id="MobiDB-lite"/>
    </source>
</evidence>
<dbReference type="CDD" id="cd14687">
    <property type="entry name" value="bZIP_ATF2"/>
    <property type="match status" value="1"/>
</dbReference>
<evidence type="ECO:0000256" key="5">
    <source>
        <dbReference type="ARBA" id="ARBA00023242"/>
    </source>
</evidence>
<feature type="region of interest" description="Disordered" evidence="6">
    <location>
        <begin position="56"/>
        <end position="96"/>
    </location>
</feature>
<protein>
    <submittedName>
        <fullName evidence="8">7507_t:CDS:1</fullName>
    </submittedName>
</protein>
<sequence>MATTTEISSTDSISGRDILFKTPGLLDDSNKDAPHTITDQTPTRFLARCSKLDLEPNPFEQSFSHITPLGDTPGTNSPKPSLPPVAEITSPAAGGTSASERYGWNLQSLRSGPLSPAMLGGPQNYDGIGVTANGRTGTTPLGFQSFESPRSAALYGAQSLALASAFNNSSNTLKPGGGLMAGQFGPKAVSNVNGAAVVSTQNGSEINNEDVVPTKTEREDYGSNAITNSTTSSTRSRSTKSKTNGVRPPSPTDHNSTESEDESDEAQSNAGNDAYTNSPKNSKTNHRRKASEDLTDQPAQKKSNQKTKNDLSDAEKRKNFLERNRQGMTIITSISALKCRQRKKQWLANLQAKVEYLTNENEQLQSQATSLREEILNLKTLLLAHKDCPIAQANGVLGIEALAHSQAGITALHGVPIGMNMGMLQNTIPNVHAPNLATGVGVPSVQQSVNVPSHIQVQPHISNHVNGPGFMRM</sequence>
<feature type="compositionally biased region" description="Basic and acidic residues" evidence="6">
    <location>
        <begin position="307"/>
        <end position="321"/>
    </location>
</feature>